<dbReference type="Gene3D" id="2.60.40.10">
    <property type="entry name" value="Immunoglobulins"/>
    <property type="match status" value="1"/>
</dbReference>
<reference evidence="2 3" key="1">
    <citation type="submission" date="2018-04" db="EMBL/GenBank/DDBJ databases">
        <title>The genome of golden apple snail Pomacea canaliculata provides insight into stress tolerance and invasive adaptation.</title>
        <authorList>
            <person name="Liu C."/>
            <person name="Liu B."/>
            <person name="Ren Y."/>
            <person name="Zhang Y."/>
            <person name="Wang H."/>
            <person name="Li S."/>
            <person name="Jiang F."/>
            <person name="Yin L."/>
            <person name="Zhang G."/>
            <person name="Qian W."/>
            <person name="Fan W."/>
        </authorList>
    </citation>
    <scope>NUCLEOTIDE SEQUENCE [LARGE SCALE GENOMIC DNA]</scope>
    <source>
        <strain evidence="2">SZHN2017</strain>
        <tissue evidence="2">Muscle</tissue>
    </source>
</reference>
<dbReference type="InterPro" id="IPR003599">
    <property type="entry name" value="Ig_sub"/>
</dbReference>
<protein>
    <recommendedName>
        <fullName evidence="1">Ig-like domain-containing protein</fullName>
    </recommendedName>
</protein>
<dbReference type="AlphaFoldDB" id="A0A2T7NKW4"/>
<dbReference type="SMART" id="SM00409">
    <property type="entry name" value="IG"/>
    <property type="match status" value="3"/>
</dbReference>
<gene>
    <name evidence="2" type="ORF">C0Q70_17619</name>
</gene>
<evidence type="ECO:0000313" key="3">
    <source>
        <dbReference type="Proteomes" id="UP000245119"/>
    </source>
</evidence>
<dbReference type="InterPro" id="IPR013783">
    <property type="entry name" value="Ig-like_fold"/>
</dbReference>
<name>A0A2T7NKW4_POMCA</name>
<dbReference type="Proteomes" id="UP000245119">
    <property type="component" value="Linkage Group LG11"/>
</dbReference>
<evidence type="ECO:0000313" key="2">
    <source>
        <dbReference type="EMBL" id="PVD21817.1"/>
    </source>
</evidence>
<evidence type="ECO:0000259" key="1">
    <source>
        <dbReference type="PROSITE" id="PS50835"/>
    </source>
</evidence>
<proteinExistence type="predicted"/>
<dbReference type="InterPro" id="IPR007110">
    <property type="entry name" value="Ig-like_dom"/>
</dbReference>
<feature type="domain" description="Ig-like" evidence="1">
    <location>
        <begin position="123"/>
        <end position="258"/>
    </location>
</feature>
<dbReference type="PROSITE" id="PS50835">
    <property type="entry name" value="IG_LIKE"/>
    <property type="match status" value="1"/>
</dbReference>
<dbReference type="EMBL" id="PZQS01000011">
    <property type="protein sequence ID" value="PVD21817.1"/>
    <property type="molecule type" value="Genomic_DNA"/>
</dbReference>
<keyword evidence="3" id="KW-1185">Reference proteome</keyword>
<accession>A0A2T7NKW4</accession>
<organism evidence="2 3">
    <name type="scientific">Pomacea canaliculata</name>
    <name type="common">Golden apple snail</name>
    <dbReference type="NCBI Taxonomy" id="400727"/>
    <lineage>
        <taxon>Eukaryota</taxon>
        <taxon>Metazoa</taxon>
        <taxon>Spiralia</taxon>
        <taxon>Lophotrochozoa</taxon>
        <taxon>Mollusca</taxon>
        <taxon>Gastropoda</taxon>
        <taxon>Caenogastropoda</taxon>
        <taxon>Architaenioglossa</taxon>
        <taxon>Ampullarioidea</taxon>
        <taxon>Ampullariidae</taxon>
        <taxon>Pomacea</taxon>
    </lineage>
</organism>
<sequence>MEGGLVSSSRYLQSHGLVSVLVWSLYISSYATVSAQGSLITCNADTVKLNVSTSLTCTFPEEVASTKRDFTIYRYLEKGNPDAVLDCWWLSGNVDCFVAPGYQYNKQISSNTVRLDIPRVSAPQIAVYACQLASYGPDSIKTCELSVQLGGKSACEIPSVKPKSQAALTCYFPGDLSKTRTGFTVSHHSSQGAETTVIKCTWQGESLTCDTVSGYVFDKKVISHTSASHLTIRINQALENHEGTYRCHAEGSTYEDCSFMLEKEKTSTCNHLNVTENEPATFACSFSVNVNVTRKDIKVIRQGNTSTEVLSCTWVSEKLSCTTAPGFEFHNTVTDRLTIKVPRATHQHNGTYVCHLQGSQFENFQSCDFIVMTEYETKAYVVPSMYFNNNTYEVKTFAEEDVYVTKPPDGQTVKHDMAMGRVLTSFHHLAKHGNEVMFVISQFDYDKYLANPRKEFTDHKLPRPGKLKKSDNRYGDFDILIIHRKHGLVVGVVKTCSGGSPNKEVEEEDNLKKVVEELKQGCTQLDEAEKLLQHLLSDLISHQSKPMQVRKLLVLPNLSEELLGNILNENQGVAQILKECLRFPENNVFNECLCGDHMRGSNRTRKIKDWFNTRFSESRDKTLASDEEYPAIVTRFCGPATIWSLNVPDHQSGILPKTLEDSVWMTVGFSPRTEGQPKLCSKDILILCENDEETALCDMLKKSGISVEMVDENNREKVFKANKNEVWVGKGENMFGIKRKVVVFVEGNAQKGKDKHKMPVDLKRLRSLTSSTSQLIWLKGL</sequence>
<dbReference type="OrthoDB" id="6216659at2759"/>
<comment type="caution">
    <text evidence="2">The sequence shown here is derived from an EMBL/GenBank/DDBJ whole genome shotgun (WGS) entry which is preliminary data.</text>
</comment>